<dbReference type="SUPFAM" id="SSF51735">
    <property type="entry name" value="NAD(P)-binding Rossmann-fold domains"/>
    <property type="match status" value="1"/>
</dbReference>
<feature type="domain" description="NAD(P)-binding" evidence="2">
    <location>
        <begin position="7"/>
        <end position="173"/>
    </location>
</feature>
<name>A0A370KTI4_9HYPH</name>
<proteinExistence type="predicted"/>
<evidence type="ECO:0000256" key="1">
    <source>
        <dbReference type="ARBA" id="ARBA00022857"/>
    </source>
</evidence>
<dbReference type="InterPro" id="IPR036291">
    <property type="entry name" value="NAD(P)-bd_dom_sf"/>
</dbReference>
<dbReference type="RefSeq" id="WP_114712407.1">
    <property type="nucleotide sequence ID" value="NZ_KZ857258.1"/>
</dbReference>
<evidence type="ECO:0000313" key="4">
    <source>
        <dbReference type="Proteomes" id="UP000254939"/>
    </source>
</evidence>
<accession>A0A370KTI4</accession>
<gene>
    <name evidence="3" type="ORF">B5K06_08260</name>
</gene>
<dbReference type="OrthoDB" id="9771302at2"/>
<comment type="caution">
    <text evidence="3">The sequence shown here is derived from an EMBL/GenBank/DDBJ whole genome shotgun (WGS) entry which is preliminary data.</text>
</comment>
<sequence>MKIVIIGGTGLIGTKVAERLRKQGHDVVQSSPSTGVNTLTGEGLAGVLAGASVVLDVTNSPSFEPSAVLSFFQTSTTNLLKAEREAGVRHHVALSIVGIERSPDNGYFPAKVAQEDLIKKAGVPYTIVRATQFMEFLGGIADSATVDGKVHVSSGAFQPIAADDVAGFVAEAVCGKPENRTFEIAGPQKKPMSDFLKGYLTATGDKRTVVVDAQARYFGSLVNDQSLVPLGSAKLGKLDVKTWFAQRPQAAA</sequence>
<dbReference type="InterPro" id="IPR051164">
    <property type="entry name" value="NmrA-like_oxidored"/>
</dbReference>
<evidence type="ECO:0000259" key="2">
    <source>
        <dbReference type="Pfam" id="PF13460"/>
    </source>
</evidence>
<evidence type="ECO:0000313" key="3">
    <source>
        <dbReference type="EMBL" id="RDJ13948.1"/>
    </source>
</evidence>
<dbReference type="PANTHER" id="PTHR42748">
    <property type="entry name" value="NITROGEN METABOLITE REPRESSION PROTEIN NMRA FAMILY MEMBER"/>
    <property type="match status" value="1"/>
</dbReference>
<reference evidence="3 4" key="1">
    <citation type="submission" date="2017-03" db="EMBL/GenBank/DDBJ databases">
        <title>Genome analysis of Rhizobial strains effectives or ineffectives for nitrogen fixation isolated from bean seeds.</title>
        <authorList>
            <person name="Peralta H."/>
            <person name="Aguilar-Vera A."/>
            <person name="Mora Y."/>
            <person name="Vargas-Lagunas C."/>
            <person name="Girard L."/>
            <person name="Mora J."/>
        </authorList>
    </citation>
    <scope>NUCLEOTIDE SEQUENCE [LARGE SCALE GENOMIC DNA]</scope>
    <source>
        <strain evidence="3 4">CCGM3</strain>
    </source>
</reference>
<dbReference type="AlphaFoldDB" id="A0A370KTI4"/>
<dbReference type="EMBL" id="NAAC01000007">
    <property type="protein sequence ID" value="RDJ13948.1"/>
    <property type="molecule type" value="Genomic_DNA"/>
</dbReference>
<dbReference type="Proteomes" id="UP000254939">
    <property type="component" value="Unassembled WGS sequence"/>
</dbReference>
<keyword evidence="1" id="KW-0521">NADP</keyword>
<dbReference type="Pfam" id="PF13460">
    <property type="entry name" value="NAD_binding_10"/>
    <property type="match status" value="1"/>
</dbReference>
<dbReference type="InterPro" id="IPR016040">
    <property type="entry name" value="NAD(P)-bd_dom"/>
</dbReference>
<dbReference type="Gene3D" id="3.40.50.720">
    <property type="entry name" value="NAD(P)-binding Rossmann-like Domain"/>
    <property type="match status" value="1"/>
</dbReference>
<organism evidence="3 4">
    <name type="scientific">Rhizobium grahamii</name>
    <dbReference type="NCBI Taxonomy" id="1120045"/>
    <lineage>
        <taxon>Bacteria</taxon>
        <taxon>Pseudomonadati</taxon>
        <taxon>Pseudomonadota</taxon>
        <taxon>Alphaproteobacteria</taxon>
        <taxon>Hyphomicrobiales</taxon>
        <taxon>Rhizobiaceae</taxon>
        <taxon>Rhizobium/Agrobacterium group</taxon>
        <taxon>Rhizobium</taxon>
    </lineage>
</organism>
<dbReference type="PANTHER" id="PTHR42748:SF3">
    <property type="entry name" value="BLL4366 PROTEIN"/>
    <property type="match status" value="1"/>
</dbReference>
<protein>
    <submittedName>
        <fullName evidence="3">NmrA family transcriptional regulator</fullName>
    </submittedName>
</protein>